<dbReference type="InterPro" id="IPR011044">
    <property type="entry name" value="Quino_amine_DH_bsu"/>
</dbReference>
<dbReference type="RefSeq" id="WP_055610038.1">
    <property type="nucleotide sequence ID" value="NZ_CP023697.1"/>
</dbReference>
<sequence length="314" mass="34227">MAPSTGSRRFVTRLVDGSICAYDLTTDVRGVLSPAMVCRPSAGDDVVGHAVPADLRRAYYTTLNALVCVTADGAEVWRSDFAPRSDRRRGHRPSCALSPDGLVVWAYRPDAMAGRGRPDQWGALDAGTGAVVAQSDLRTVGHGGLHLLHRTSGQVLLDVGEGQDGSVIHRASLAGGRMDLVRYPWNDRCLIDLSPDERQFMTVDHAQGDVALHAYPDGEVTFTLPVDAFGHDPDETYVEWSGGYLSADTLVVTLAGETEDEREWFRHYRVDVRSGRVRAEFDAHAENAYDVLPLGDGSWLTTDPSGHPVRRTDS</sequence>
<dbReference type="SUPFAM" id="SSF50969">
    <property type="entry name" value="YVTN repeat-like/Quinoprotein amine dehydrogenase"/>
    <property type="match status" value="1"/>
</dbReference>
<name>A0ABX6B161_9ACTN</name>
<evidence type="ECO:0000313" key="2">
    <source>
        <dbReference type="Proteomes" id="UP000326041"/>
    </source>
</evidence>
<proteinExistence type="predicted"/>
<dbReference type="GeneID" id="95538164"/>
<protein>
    <submittedName>
        <fullName evidence="1">Uncharacterized protein</fullName>
    </submittedName>
</protein>
<keyword evidence="2" id="KW-1185">Reference proteome</keyword>
<dbReference type="EMBL" id="CP023697">
    <property type="protein sequence ID" value="QEV08812.1"/>
    <property type="molecule type" value="Genomic_DNA"/>
</dbReference>
<organism evidence="1 2">
    <name type="scientific">Streptomyces prasinus</name>
    <dbReference type="NCBI Taxonomy" id="67345"/>
    <lineage>
        <taxon>Bacteria</taxon>
        <taxon>Bacillati</taxon>
        <taxon>Actinomycetota</taxon>
        <taxon>Actinomycetes</taxon>
        <taxon>Kitasatosporales</taxon>
        <taxon>Streptomycetaceae</taxon>
        <taxon>Streptomyces</taxon>
    </lineage>
</organism>
<evidence type="ECO:0000313" key="1">
    <source>
        <dbReference type="EMBL" id="QEV08812.1"/>
    </source>
</evidence>
<dbReference type="Proteomes" id="UP000326041">
    <property type="component" value="Chromosome"/>
</dbReference>
<gene>
    <name evidence="1" type="ORF">CP972_27145</name>
</gene>
<accession>A0ABX6B161</accession>
<reference evidence="1 2" key="1">
    <citation type="submission" date="2017-09" db="EMBL/GenBank/DDBJ databases">
        <authorList>
            <person name="Lee N."/>
            <person name="Cho B.-K."/>
        </authorList>
    </citation>
    <scope>NUCLEOTIDE SEQUENCE [LARGE SCALE GENOMIC DNA]</scope>
    <source>
        <strain evidence="1 2">ATCC 13879</strain>
    </source>
</reference>